<dbReference type="GO" id="GO:0007160">
    <property type="term" value="P:cell-matrix adhesion"/>
    <property type="evidence" value="ECO:0007669"/>
    <property type="project" value="TreeGrafter"/>
</dbReference>
<feature type="signal peptide" evidence="8">
    <location>
        <begin position="1"/>
        <end position="19"/>
    </location>
</feature>
<gene>
    <name evidence="10" type="ORF">RF11_15964</name>
</gene>
<dbReference type="InterPro" id="IPR002369">
    <property type="entry name" value="Integrin_bsu_VWA"/>
</dbReference>
<sequence>MALLVACWLLALHAISIHAPFLNPCFSHDTCESCNTDSRLAAEYKTSLDTQKGKKHCVLRQSATIFDENDTFSPPTSTATPSAGEQRAGFAITPASFGIKAYTGHTTSFSISVTPKTTQKLDVYFLLHLTTDSERIIDQFKKEIDKIVEELLKIDRSVKIGFGKFSDTSVFPFVKLPLGATSTPGEMKGYVFKNIQKLTQATEHPTAARETAKQAKIAASGAPDDESLQVALREAETLKTGKEEAWTNYIKGIKVNTMVNQAHFDQSANDAIDEPESVLDAIAQVTDCANIIGWRNTNDIYKLMIVVTDTESKRAGHGNIIGNYAPNDGKCKTSDREQILKTLKTDYIHPHLLEKSLSEKNIRVLILTKSELVDYYTRLTESFKHQVVGIQNYGEFTKAGMLTDKIKTVASNVYRVFDPKQNRAIKFNVDDLKSKFHVTTVLRCTHEDPGNEESLFCPDVSVNNAVTLSVSVTDFKSNCGSKRIL</sequence>
<evidence type="ECO:0000256" key="6">
    <source>
        <dbReference type="ARBA" id="ARBA00023157"/>
    </source>
</evidence>
<keyword evidence="3" id="KW-0812">Transmembrane</keyword>
<dbReference type="GO" id="GO:0033627">
    <property type="term" value="P:cell adhesion mediated by integrin"/>
    <property type="evidence" value="ECO:0007669"/>
    <property type="project" value="TreeGrafter"/>
</dbReference>
<dbReference type="InterPro" id="IPR036465">
    <property type="entry name" value="vWFA_dom_sf"/>
</dbReference>
<dbReference type="GO" id="GO:0098609">
    <property type="term" value="P:cell-cell adhesion"/>
    <property type="evidence" value="ECO:0007669"/>
    <property type="project" value="TreeGrafter"/>
</dbReference>
<evidence type="ECO:0000256" key="4">
    <source>
        <dbReference type="ARBA" id="ARBA00023037"/>
    </source>
</evidence>
<dbReference type="GO" id="GO:0016477">
    <property type="term" value="P:cell migration"/>
    <property type="evidence" value="ECO:0007669"/>
    <property type="project" value="TreeGrafter"/>
</dbReference>
<dbReference type="Pfam" id="PF00362">
    <property type="entry name" value="Integrin_beta"/>
    <property type="match status" value="1"/>
</dbReference>
<dbReference type="GO" id="GO:0009986">
    <property type="term" value="C:cell surface"/>
    <property type="evidence" value="ECO:0007669"/>
    <property type="project" value="TreeGrafter"/>
</dbReference>
<evidence type="ECO:0000313" key="11">
    <source>
        <dbReference type="Proteomes" id="UP000031668"/>
    </source>
</evidence>
<name>A0A0C2MQ74_THEKT</name>
<dbReference type="Pfam" id="PF24909">
    <property type="entry name" value="vWA_SIBA-E"/>
    <property type="match status" value="1"/>
</dbReference>
<keyword evidence="7" id="KW-0325">Glycoprotein</keyword>
<dbReference type="PANTHER" id="PTHR10082:SF3">
    <property type="entry name" value="INTEGRIN BETA-LIKE PROTEIN 1"/>
    <property type="match status" value="1"/>
</dbReference>
<reference evidence="10 11" key="1">
    <citation type="journal article" date="2014" name="Genome Biol. Evol.">
        <title>The genome of the myxosporean Thelohanellus kitauei shows adaptations to nutrient acquisition within its fish host.</title>
        <authorList>
            <person name="Yang Y."/>
            <person name="Xiong J."/>
            <person name="Zhou Z."/>
            <person name="Huo F."/>
            <person name="Miao W."/>
            <person name="Ran C."/>
            <person name="Liu Y."/>
            <person name="Zhang J."/>
            <person name="Feng J."/>
            <person name="Wang M."/>
            <person name="Wang M."/>
            <person name="Wang L."/>
            <person name="Yao B."/>
        </authorList>
    </citation>
    <scope>NUCLEOTIDE SEQUENCE [LARGE SCALE GENOMIC DNA]</scope>
    <source>
        <strain evidence="10">Wuqing</strain>
    </source>
</reference>
<comment type="similarity">
    <text evidence="2">Belongs to the integrin beta chain family.</text>
</comment>
<organism evidence="10 11">
    <name type="scientific">Thelohanellus kitauei</name>
    <name type="common">Myxosporean</name>
    <dbReference type="NCBI Taxonomy" id="669202"/>
    <lineage>
        <taxon>Eukaryota</taxon>
        <taxon>Metazoa</taxon>
        <taxon>Cnidaria</taxon>
        <taxon>Myxozoa</taxon>
        <taxon>Myxosporea</taxon>
        <taxon>Bivalvulida</taxon>
        <taxon>Platysporina</taxon>
        <taxon>Myxobolidae</taxon>
        <taxon>Thelohanellus</taxon>
    </lineage>
</organism>
<keyword evidence="11" id="KW-1185">Reference proteome</keyword>
<dbReference type="OrthoDB" id="410592at2759"/>
<comment type="caution">
    <text evidence="10">The sequence shown here is derived from an EMBL/GenBank/DDBJ whole genome shotgun (WGS) entry which is preliminary data.</text>
</comment>
<keyword evidence="5" id="KW-0472">Membrane</keyword>
<evidence type="ECO:0000259" key="9">
    <source>
        <dbReference type="SMART" id="SM00187"/>
    </source>
</evidence>
<dbReference type="SUPFAM" id="SSF53300">
    <property type="entry name" value="vWA-like"/>
    <property type="match status" value="1"/>
</dbReference>
<feature type="domain" description="Integrin beta subunit VWA" evidence="9">
    <location>
        <begin position="30"/>
        <end position="479"/>
    </location>
</feature>
<dbReference type="GO" id="GO:0005925">
    <property type="term" value="C:focal adhesion"/>
    <property type="evidence" value="ECO:0007669"/>
    <property type="project" value="TreeGrafter"/>
</dbReference>
<dbReference type="AlphaFoldDB" id="A0A0C2MQ74"/>
<feature type="chain" id="PRO_5002152425" evidence="8">
    <location>
        <begin position="20"/>
        <end position="485"/>
    </location>
</feature>
<dbReference type="Gene3D" id="3.40.50.410">
    <property type="entry name" value="von Willebrand factor, type A domain"/>
    <property type="match status" value="2"/>
</dbReference>
<evidence type="ECO:0000256" key="5">
    <source>
        <dbReference type="ARBA" id="ARBA00023136"/>
    </source>
</evidence>
<proteinExistence type="inferred from homology"/>
<comment type="subcellular location">
    <subcellularLocation>
        <location evidence="1">Membrane</location>
        <topology evidence="1">Single-pass type I membrane protein</topology>
    </subcellularLocation>
</comment>
<dbReference type="Proteomes" id="UP000031668">
    <property type="component" value="Unassembled WGS sequence"/>
</dbReference>
<dbReference type="EMBL" id="JWZT01003512">
    <property type="protein sequence ID" value="KII66505.1"/>
    <property type="molecule type" value="Genomic_DNA"/>
</dbReference>
<protein>
    <submittedName>
        <fullName evidence="10">Integrin beta-2</fullName>
    </submittedName>
</protein>
<dbReference type="SMART" id="SM00187">
    <property type="entry name" value="INB"/>
    <property type="match status" value="1"/>
</dbReference>
<evidence type="ECO:0000313" key="10">
    <source>
        <dbReference type="EMBL" id="KII66505.1"/>
    </source>
</evidence>
<evidence type="ECO:0000256" key="8">
    <source>
        <dbReference type="SAM" id="SignalP"/>
    </source>
</evidence>
<keyword evidence="6" id="KW-1015">Disulfide bond</keyword>
<evidence type="ECO:0000256" key="2">
    <source>
        <dbReference type="ARBA" id="ARBA00007449"/>
    </source>
</evidence>
<keyword evidence="4 10" id="KW-0401">Integrin</keyword>
<accession>A0A0C2MQ74</accession>
<evidence type="ECO:0000256" key="7">
    <source>
        <dbReference type="ARBA" id="ARBA00023180"/>
    </source>
</evidence>
<dbReference type="PANTHER" id="PTHR10082">
    <property type="entry name" value="INTEGRIN BETA SUBUNIT"/>
    <property type="match status" value="1"/>
</dbReference>
<dbReference type="GO" id="GO:0007229">
    <property type="term" value="P:integrin-mediated signaling pathway"/>
    <property type="evidence" value="ECO:0007669"/>
    <property type="project" value="UniProtKB-KW"/>
</dbReference>
<evidence type="ECO:0000256" key="1">
    <source>
        <dbReference type="ARBA" id="ARBA00004479"/>
    </source>
</evidence>
<evidence type="ECO:0000256" key="3">
    <source>
        <dbReference type="ARBA" id="ARBA00022692"/>
    </source>
</evidence>
<dbReference type="InterPro" id="IPR015812">
    <property type="entry name" value="Integrin_bsu"/>
</dbReference>
<keyword evidence="8" id="KW-0732">Signal</keyword>
<dbReference type="GO" id="GO:0008305">
    <property type="term" value="C:integrin complex"/>
    <property type="evidence" value="ECO:0007669"/>
    <property type="project" value="TreeGrafter"/>
</dbReference>
<dbReference type="GO" id="GO:0005178">
    <property type="term" value="F:integrin binding"/>
    <property type="evidence" value="ECO:0007669"/>
    <property type="project" value="TreeGrafter"/>
</dbReference>